<name>A0ABN9R6N5_9DINO</name>
<proteinExistence type="predicted"/>
<dbReference type="EMBL" id="CAUYUJ010005025">
    <property type="protein sequence ID" value="CAK0811971.1"/>
    <property type="molecule type" value="Genomic_DNA"/>
</dbReference>
<evidence type="ECO:0000256" key="1">
    <source>
        <dbReference type="SAM" id="MobiDB-lite"/>
    </source>
</evidence>
<protein>
    <submittedName>
        <fullName evidence="2">Uncharacterized protein</fullName>
    </submittedName>
</protein>
<accession>A0ABN9R6N5</accession>
<evidence type="ECO:0000313" key="2">
    <source>
        <dbReference type="EMBL" id="CAK0811971.1"/>
    </source>
</evidence>
<evidence type="ECO:0000313" key="3">
    <source>
        <dbReference type="Proteomes" id="UP001189429"/>
    </source>
</evidence>
<organism evidence="2 3">
    <name type="scientific">Prorocentrum cordatum</name>
    <dbReference type="NCBI Taxonomy" id="2364126"/>
    <lineage>
        <taxon>Eukaryota</taxon>
        <taxon>Sar</taxon>
        <taxon>Alveolata</taxon>
        <taxon>Dinophyceae</taxon>
        <taxon>Prorocentrales</taxon>
        <taxon>Prorocentraceae</taxon>
        <taxon>Prorocentrum</taxon>
    </lineage>
</organism>
<reference evidence="2" key="1">
    <citation type="submission" date="2023-10" db="EMBL/GenBank/DDBJ databases">
        <authorList>
            <person name="Chen Y."/>
            <person name="Shah S."/>
            <person name="Dougan E. K."/>
            <person name="Thang M."/>
            <person name="Chan C."/>
        </authorList>
    </citation>
    <scope>NUCLEOTIDE SEQUENCE [LARGE SCALE GENOMIC DNA]</scope>
</reference>
<keyword evidence="3" id="KW-1185">Reference proteome</keyword>
<comment type="caution">
    <text evidence="2">The sequence shown here is derived from an EMBL/GenBank/DDBJ whole genome shotgun (WGS) entry which is preliminary data.</text>
</comment>
<sequence length="129" mass="13663">MCGPSTQEGPPLGALWPGRRGEARGGAGPWRGDGQRLGAPSGQQREGRARRRGEEEEEEEAERGSAREGGGAALQRGPEGRARSWRPVSAGLEPRSEGPRGPQRGRPRGPWAGKDSPAPGPRRRGFLAA</sequence>
<feature type="region of interest" description="Disordered" evidence="1">
    <location>
        <begin position="1"/>
        <end position="129"/>
    </location>
</feature>
<dbReference type="Proteomes" id="UP001189429">
    <property type="component" value="Unassembled WGS sequence"/>
</dbReference>
<gene>
    <name evidence="2" type="ORF">PCOR1329_LOCUS16406</name>
</gene>
<feature type="compositionally biased region" description="Low complexity" evidence="1">
    <location>
        <begin position="99"/>
        <end position="113"/>
    </location>
</feature>